<comment type="subcellular location">
    <subcellularLocation>
        <location evidence="1">Nucleus</location>
    </subcellularLocation>
</comment>
<dbReference type="GO" id="GO:0005634">
    <property type="term" value="C:nucleus"/>
    <property type="evidence" value="ECO:0007669"/>
    <property type="project" value="UniProtKB-SubCell"/>
</dbReference>
<feature type="region of interest" description="Disordered" evidence="7">
    <location>
        <begin position="72"/>
        <end position="99"/>
    </location>
</feature>
<dbReference type="SMART" id="SM00355">
    <property type="entry name" value="ZnF_C2H2"/>
    <property type="match status" value="2"/>
</dbReference>
<dbReference type="PANTHER" id="PTHR37701">
    <property type="entry name" value="METHYL-CPG-BINDING DOMAIN-CONTAINING PROTEIN 8"/>
    <property type="match status" value="1"/>
</dbReference>
<keyword evidence="3" id="KW-0238">DNA-binding</keyword>
<keyword evidence="5" id="KW-0539">Nucleus</keyword>
<reference evidence="9 10" key="1">
    <citation type="journal article" date="2013" name="BMC Genomics">
        <title>The miniature genome of a carnivorous plant Genlisea aurea contains a low number of genes and short non-coding sequences.</title>
        <authorList>
            <person name="Leushkin E.V."/>
            <person name="Sutormin R.A."/>
            <person name="Nabieva E.R."/>
            <person name="Penin A.A."/>
            <person name="Kondrashov A.S."/>
            <person name="Logacheva M.D."/>
        </authorList>
    </citation>
    <scope>NUCLEOTIDE SEQUENCE [LARGE SCALE GENOMIC DNA]</scope>
</reference>
<dbReference type="InterPro" id="IPR013087">
    <property type="entry name" value="Znf_C2H2_type"/>
</dbReference>
<evidence type="ECO:0000256" key="6">
    <source>
        <dbReference type="PROSITE-ProRule" id="PRU00042"/>
    </source>
</evidence>
<feature type="domain" description="C2H2-type" evidence="8">
    <location>
        <begin position="276"/>
        <end position="304"/>
    </location>
</feature>
<dbReference type="PANTHER" id="PTHR37701:SF18">
    <property type="entry name" value="C2H2-TYPE DOMAIN-CONTAINING PROTEIN"/>
    <property type="match status" value="1"/>
</dbReference>
<evidence type="ECO:0000256" key="3">
    <source>
        <dbReference type="ARBA" id="ARBA00023125"/>
    </source>
</evidence>
<dbReference type="Gene3D" id="3.30.160.60">
    <property type="entry name" value="Classic Zinc Finger"/>
    <property type="match status" value="1"/>
</dbReference>
<evidence type="ECO:0000259" key="8">
    <source>
        <dbReference type="PROSITE" id="PS50157"/>
    </source>
</evidence>
<evidence type="ECO:0000313" key="10">
    <source>
        <dbReference type="Proteomes" id="UP000015453"/>
    </source>
</evidence>
<dbReference type="EMBL" id="AUSU01004980">
    <property type="protein sequence ID" value="EPS64208.1"/>
    <property type="molecule type" value="Genomic_DNA"/>
</dbReference>
<dbReference type="Proteomes" id="UP000015453">
    <property type="component" value="Unassembled WGS sequence"/>
</dbReference>
<keyword evidence="6" id="KW-0862">Zinc</keyword>
<sequence length="492" mass="54812">RGDDLKRINIGAMSQSELLALSSGFSSSFDMRRGEDDVVPQLDRSVFNESAGGRPHRASDPVSHSIVHYVKHFLNGDDNPPPPPPLPPQPQEDPDASRVVGNSENHRVELQEVNGRGEKVDLIELGKNGDELFAEGLRRRTEGLESEEGALGFLSGLDGQWCSRRKKRKYIDAAVIGDALPVGWKLLLGLRRRDYRVTVYCRRFISPTGQQFMSCKGAAAYLKSQFRGHISSLEKNGDIKCYKLCTECRMIFVNNWLQNDEAGVENLPEVRVEDAFECSKCKSAFRDRDVYMRHLLSSHQKTAKRYRFGRPVGEGVIIKDDGRFECQFCHKVFNEKRSYSGHVGIHVRNSGKNSGEQPDKNTGSADEFSVVDQKLDNVTGFEELRFDDMEPYGFGHGQDLTSLAGSSMNLGDETGIELGFSTSVRFGPDALMLNAVGTDDRVTVCVWCRSEFSLDGIESEAPSDSIGYMCPTCKAKISGHFGGRLTMDLHDF</sequence>
<evidence type="ECO:0000256" key="2">
    <source>
        <dbReference type="ARBA" id="ARBA00023015"/>
    </source>
</evidence>
<feature type="compositionally biased region" description="Pro residues" evidence="7">
    <location>
        <begin position="79"/>
        <end position="91"/>
    </location>
</feature>
<evidence type="ECO:0000256" key="4">
    <source>
        <dbReference type="ARBA" id="ARBA00023163"/>
    </source>
</evidence>
<dbReference type="OrthoDB" id="1893318at2759"/>
<proteinExistence type="predicted"/>
<gene>
    <name evidence="9" type="ORF">M569_10574</name>
</gene>
<keyword evidence="6" id="KW-0863">Zinc-finger</keyword>
<dbReference type="InterPro" id="IPR037472">
    <property type="entry name" value="MBD8"/>
</dbReference>
<feature type="domain" description="C2H2-type" evidence="8">
    <location>
        <begin position="324"/>
        <end position="351"/>
    </location>
</feature>
<comment type="caution">
    <text evidence="9">The sequence shown here is derived from an EMBL/GenBank/DDBJ whole genome shotgun (WGS) entry which is preliminary data.</text>
</comment>
<accession>S8DMI5</accession>
<keyword evidence="4" id="KW-0804">Transcription</keyword>
<keyword evidence="6" id="KW-0479">Metal-binding</keyword>
<name>S8DMI5_9LAMI</name>
<dbReference type="GO" id="GO:0003677">
    <property type="term" value="F:DNA binding"/>
    <property type="evidence" value="ECO:0007669"/>
    <property type="project" value="UniProtKB-KW"/>
</dbReference>
<dbReference type="InterPro" id="IPR016177">
    <property type="entry name" value="DNA-bd_dom_sf"/>
</dbReference>
<organism evidence="9 10">
    <name type="scientific">Genlisea aurea</name>
    <dbReference type="NCBI Taxonomy" id="192259"/>
    <lineage>
        <taxon>Eukaryota</taxon>
        <taxon>Viridiplantae</taxon>
        <taxon>Streptophyta</taxon>
        <taxon>Embryophyta</taxon>
        <taxon>Tracheophyta</taxon>
        <taxon>Spermatophyta</taxon>
        <taxon>Magnoliopsida</taxon>
        <taxon>eudicotyledons</taxon>
        <taxon>Gunneridae</taxon>
        <taxon>Pentapetalae</taxon>
        <taxon>asterids</taxon>
        <taxon>lamiids</taxon>
        <taxon>Lamiales</taxon>
        <taxon>Lentibulariaceae</taxon>
        <taxon>Genlisea</taxon>
    </lineage>
</organism>
<evidence type="ECO:0000313" key="9">
    <source>
        <dbReference type="EMBL" id="EPS64208.1"/>
    </source>
</evidence>
<dbReference type="SUPFAM" id="SSF54171">
    <property type="entry name" value="DNA-binding domain"/>
    <property type="match status" value="1"/>
</dbReference>
<feature type="region of interest" description="Disordered" evidence="7">
    <location>
        <begin position="344"/>
        <end position="367"/>
    </location>
</feature>
<dbReference type="PROSITE" id="PS50157">
    <property type="entry name" value="ZINC_FINGER_C2H2_2"/>
    <property type="match status" value="2"/>
</dbReference>
<feature type="non-terminal residue" evidence="9">
    <location>
        <position position="1"/>
    </location>
</feature>
<keyword evidence="10" id="KW-1185">Reference proteome</keyword>
<evidence type="ECO:0000256" key="1">
    <source>
        <dbReference type="ARBA" id="ARBA00004123"/>
    </source>
</evidence>
<dbReference type="AlphaFoldDB" id="S8DMI5"/>
<protein>
    <recommendedName>
        <fullName evidence="8">C2H2-type domain-containing protein</fullName>
    </recommendedName>
</protein>
<evidence type="ECO:0000256" key="5">
    <source>
        <dbReference type="ARBA" id="ARBA00023242"/>
    </source>
</evidence>
<evidence type="ECO:0000256" key="7">
    <source>
        <dbReference type="SAM" id="MobiDB-lite"/>
    </source>
</evidence>
<feature type="compositionally biased region" description="Polar residues" evidence="7">
    <location>
        <begin position="350"/>
        <end position="364"/>
    </location>
</feature>
<keyword evidence="2" id="KW-0805">Transcription regulation</keyword>
<dbReference type="GO" id="GO:0008270">
    <property type="term" value="F:zinc ion binding"/>
    <property type="evidence" value="ECO:0007669"/>
    <property type="project" value="UniProtKB-KW"/>
</dbReference>
<dbReference type="PROSITE" id="PS00028">
    <property type="entry name" value="ZINC_FINGER_C2H2_1"/>
    <property type="match status" value="2"/>
</dbReference>